<protein>
    <submittedName>
        <fullName evidence="2">Uncharacterized protein</fullName>
    </submittedName>
</protein>
<feature type="transmembrane region" description="Helical" evidence="1">
    <location>
        <begin position="129"/>
        <end position="151"/>
    </location>
</feature>
<comment type="caution">
    <text evidence="2">The sequence shown here is derived from an EMBL/GenBank/DDBJ whole genome shotgun (WGS) entry which is preliminary data.</text>
</comment>
<dbReference type="EMBL" id="CAJRAF010000002">
    <property type="protein sequence ID" value="CAG5005755.1"/>
    <property type="molecule type" value="Genomic_DNA"/>
</dbReference>
<keyword evidence="1" id="KW-0812">Transmembrane</keyword>
<organism evidence="2 3">
    <name type="scientific">Dyadobacter helix</name>
    <dbReference type="NCBI Taxonomy" id="2822344"/>
    <lineage>
        <taxon>Bacteria</taxon>
        <taxon>Pseudomonadati</taxon>
        <taxon>Bacteroidota</taxon>
        <taxon>Cytophagia</taxon>
        <taxon>Cytophagales</taxon>
        <taxon>Spirosomataceae</taxon>
        <taxon>Dyadobacter</taxon>
    </lineage>
</organism>
<feature type="transmembrane region" description="Helical" evidence="1">
    <location>
        <begin position="90"/>
        <end position="122"/>
    </location>
</feature>
<feature type="transmembrane region" description="Helical" evidence="1">
    <location>
        <begin position="222"/>
        <end position="242"/>
    </location>
</feature>
<proteinExistence type="predicted"/>
<keyword evidence="1" id="KW-1133">Transmembrane helix</keyword>
<feature type="transmembrane region" description="Helical" evidence="1">
    <location>
        <begin position="262"/>
        <end position="281"/>
    </location>
</feature>
<dbReference type="AlphaFoldDB" id="A0A916JDV3"/>
<evidence type="ECO:0000256" key="1">
    <source>
        <dbReference type="SAM" id="Phobius"/>
    </source>
</evidence>
<gene>
    <name evidence="2" type="ORF">DYBT9275_03644</name>
</gene>
<keyword evidence="1" id="KW-0472">Membrane</keyword>
<feature type="transmembrane region" description="Helical" evidence="1">
    <location>
        <begin position="287"/>
        <end position="308"/>
    </location>
</feature>
<dbReference type="RefSeq" id="WP_215240114.1">
    <property type="nucleotide sequence ID" value="NZ_CAJRAF010000002.1"/>
</dbReference>
<evidence type="ECO:0000313" key="3">
    <source>
        <dbReference type="Proteomes" id="UP000680038"/>
    </source>
</evidence>
<accession>A0A916JDV3</accession>
<feature type="transmembrane region" description="Helical" evidence="1">
    <location>
        <begin position="193"/>
        <end position="216"/>
    </location>
</feature>
<evidence type="ECO:0000313" key="2">
    <source>
        <dbReference type="EMBL" id="CAG5005755.1"/>
    </source>
</evidence>
<name>A0A916JDV3_9BACT</name>
<keyword evidence="3" id="KW-1185">Reference proteome</keyword>
<dbReference type="Proteomes" id="UP000680038">
    <property type="component" value="Unassembled WGS sequence"/>
</dbReference>
<feature type="transmembrane region" description="Helical" evidence="1">
    <location>
        <begin position="163"/>
        <end position="181"/>
    </location>
</feature>
<feature type="transmembrane region" description="Helical" evidence="1">
    <location>
        <begin position="61"/>
        <end position="84"/>
    </location>
</feature>
<sequence>MLLQLWITGTIDIKWLIVTGNLFMFGTAYLFYKTLKAEQLSWYYFIPVPYILFNLVYSENAFWGIAAIQNTPVIFWALLAVYGLGRDNRAGWYIGFFSAIIATFTSGNGMLTWIVGVVFLLYQKNFRFLVIWILAAAAVLSFYFLFEYQLVPPPPESALSSPLYNALLFFGFLGNALYLDIPHPLVPGFYKDMLACALMGMFIGMVALLWLVRFIFSRNPKWSYWFLLGAIMFLMGTGAMFVLSRPVFSYFMYGGDIFSRRYLIFGVVLLAATYVCALILIKRSLMISRIIAGTFFAVFLCLNFLSYYNSTATLRKLHAALELDGYFWTNYHAFLTQGNEFYDVPFWNHPTRMKNLMSNIENTGISKPFVPEELASRNLIIPASKKGNLFKGKLDIGISYRVGGYNQKFKFLTFKIIPTSSADLKYVILKGKERIIVLPLVPVPYDWQETFAKNTYYSGEYQSEIFRRKLPVDDYEIWVMSKPVSGISSTTLFTGKVLSLK</sequence>
<reference evidence="2" key="1">
    <citation type="submission" date="2021-04" db="EMBL/GenBank/DDBJ databases">
        <authorList>
            <person name="Rodrigo-Torres L."/>
            <person name="Arahal R. D."/>
            <person name="Lucena T."/>
        </authorList>
    </citation>
    <scope>NUCLEOTIDE SEQUENCE</scope>
    <source>
        <strain evidence="2">CECT 9275</strain>
    </source>
</reference>
<feature type="transmembrane region" description="Helical" evidence="1">
    <location>
        <begin position="13"/>
        <end position="32"/>
    </location>
</feature>